<protein>
    <submittedName>
        <fullName evidence="9">Phosphonate ABC transporter, permease protein PhnE</fullName>
    </submittedName>
</protein>
<reference evidence="10" key="1">
    <citation type="journal article" date="2019" name="Int. J. Syst. Evol. Microbiol.">
        <title>The Global Catalogue of Microorganisms (GCM) 10K type strain sequencing project: providing services to taxonomists for standard genome sequencing and annotation.</title>
        <authorList>
            <consortium name="The Broad Institute Genomics Platform"/>
            <consortium name="The Broad Institute Genome Sequencing Center for Infectious Disease"/>
            <person name="Wu L."/>
            <person name="Ma J."/>
        </authorList>
    </citation>
    <scope>NUCLEOTIDE SEQUENCE [LARGE SCALE GENOMIC DNA]</scope>
    <source>
        <strain evidence="10">CGMCC 1.12477</strain>
    </source>
</reference>
<keyword evidence="10" id="KW-1185">Reference proteome</keyword>
<evidence type="ECO:0000256" key="5">
    <source>
        <dbReference type="ARBA" id="ARBA00022989"/>
    </source>
</evidence>
<gene>
    <name evidence="9" type="primary">phnE</name>
    <name evidence="9" type="ORF">ACFTOW_14025</name>
</gene>
<dbReference type="NCBIfam" id="TIGR01097">
    <property type="entry name" value="PhnE"/>
    <property type="match status" value="1"/>
</dbReference>
<comment type="caution">
    <text evidence="9">The sequence shown here is derived from an EMBL/GenBank/DDBJ whole genome shotgun (WGS) entry which is preliminary data.</text>
</comment>
<evidence type="ECO:0000256" key="2">
    <source>
        <dbReference type="ARBA" id="ARBA00022448"/>
    </source>
</evidence>
<name>A0ABW4EGL5_9RHOB</name>
<keyword evidence="6 7" id="KW-0472">Membrane</keyword>
<evidence type="ECO:0000259" key="8">
    <source>
        <dbReference type="PROSITE" id="PS50928"/>
    </source>
</evidence>
<evidence type="ECO:0000256" key="6">
    <source>
        <dbReference type="ARBA" id="ARBA00023136"/>
    </source>
</evidence>
<evidence type="ECO:0000256" key="3">
    <source>
        <dbReference type="ARBA" id="ARBA00022475"/>
    </source>
</evidence>
<dbReference type="Pfam" id="PF00528">
    <property type="entry name" value="BPD_transp_1"/>
    <property type="match status" value="1"/>
</dbReference>
<evidence type="ECO:0000256" key="7">
    <source>
        <dbReference type="RuleBase" id="RU363032"/>
    </source>
</evidence>
<dbReference type="PROSITE" id="PS50928">
    <property type="entry name" value="ABC_TM1"/>
    <property type="match status" value="1"/>
</dbReference>
<keyword evidence="3" id="KW-1003">Cell membrane</keyword>
<keyword evidence="5 7" id="KW-1133">Transmembrane helix</keyword>
<sequence length="290" mass="31584">MSELVHRARFAAAWRTEQRRVWRNWAVGLGIMAITIGAAANLGEVDLARLWERLPRFGSYFGRMVPQLSLETFAADMARWYWNVGSWLKALWQTILIAIYATIFGVAGAYVFSFLAARSLTPSPLACFTARRVLEIARTVPELVFAVLFVYAFGIGPLAGVLAIAIHSFGALGKLFADVAENADGEQVRGIRATGASWAQTMVWGVTPQVAPDYLAYLLLRLEINVRAASVLGFVGAGGIGQELYSAIKQFKLTDASAIALLLIAAVIVVDTASSWLRGRMIGREGLSSR</sequence>
<proteinExistence type="inferred from homology"/>
<dbReference type="EMBL" id="JBHUDD010000120">
    <property type="protein sequence ID" value="MFD1510513.1"/>
    <property type="molecule type" value="Genomic_DNA"/>
</dbReference>
<accession>A0ABW4EGL5</accession>
<dbReference type="Gene3D" id="1.10.3720.10">
    <property type="entry name" value="MetI-like"/>
    <property type="match status" value="1"/>
</dbReference>
<dbReference type="InterPro" id="IPR035906">
    <property type="entry name" value="MetI-like_sf"/>
</dbReference>
<dbReference type="CDD" id="cd06261">
    <property type="entry name" value="TM_PBP2"/>
    <property type="match status" value="1"/>
</dbReference>
<dbReference type="RefSeq" id="WP_379916757.1">
    <property type="nucleotide sequence ID" value="NZ_JBHUDD010000120.1"/>
</dbReference>
<evidence type="ECO:0000256" key="4">
    <source>
        <dbReference type="ARBA" id="ARBA00022692"/>
    </source>
</evidence>
<dbReference type="Proteomes" id="UP001597186">
    <property type="component" value="Unassembled WGS sequence"/>
</dbReference>
<keyword evidence="2 7" id="KW-0813">Transport</keyword>
<dbReference type="InterPro" id="IPR005769">
    <property type="entry name" value="PhnE/PtxC"/>
</dbReference>
<dbReference type="PANTHER" id="PTHR30043">
    <property type="entry name" value="PHOSPHONATES TRANSPORT SYSTEM PERMEASE PROTEIN"/>
    <property type="match status" value="1"/>
</dbReference>
<evidence type="ECO:0000256" key="1">
    <source>
        <dbReference type="ARBA" id="ARBA00004651"/>
    </source>
</evidence>
<feature type="transmembrane region" description="Helical" evidence="7">
    <location>
        <begin position="257"/>
        <end position="277"/>
    </location>
</feature>
<comment type="similarity">
    <text evidence="7">Belongs to the binding-protein-dependent transport system permease family.</text>
</comment>
<feature type="transmembrane region" description="Helical" evidence="7">
    <location>
        <begin position="21"/>
        <end position="40"/>
    </location>
</feature>
<evidence type="ECO:0000313" key="9">
    <source>
        <dbReference type="EMBL" id="MFD1510513.1"/>
    </source>
</evidence>
<dbReference type="SUPFAM" id="SSF161098">
    <property type="entry name" value="MetI-like"/>
    <property type="match status" value="1"/>
</dbReference>
<dbReference type="InterPro" id="IPR000515">
    <property type="entry name" value="MetI-like"/>
</dbReference>
<dbReference type="PANTHER" id="PTHR30043:SF1">
    <property type="entry name" value="ABC TRANSPORT SYSTEM PERMEASE PROTEIN P69"/>
    <property type="match status" value="1"/>
</dbReference>
<evidence type="ECO:0000313" key="10">
    <source>
        <dbReference type="Proteomes" id="UP001597186"/>
    </source>
</evidence>
<feature type="transmembrane region" description="Helical" evidence="7">
    <location>
        <begin position="143"/>
        <end position="166"/>
    </location>
</feature>
<feature type="domain" description="ABC transmembrane type-1" evidence="8">
    <location>
        <begin position="91"/>
        <end position="274"/>
    </location>
</feature>
<comment type="subcellular location">
    <subcellularLocation>
        <location evidence="1 7">Cell membrane</location>
        <topology evidence="1 7">Multi-pass membrane protein</topology>
    </subcellularLocation>
</comment>
<keyword evidence="4 7" id="KW-0812">Transmembrane</keyword>
<organism evidence="9 10">
    <name type="scientific">Lacimonas salitolerans</name>
    <dbReference type="NCBI Taxonomy" id="1323750"/>
    <lineage>
        <taxon>Bacteria</taxon>
        <taxon>Pseudomonadati</taxon>
        <taxon>Pseudomonadota</taxon>
        <taxon>Alphaproteobacteria</taxon>
        <taxon>Rhodobacterales</taxon>
        <taxon>Paracoccaceae</taxon>
        <taxon>Lacimonas</taxon>
    </lineage>
</organism>
<feature type="transmembrane region" description="Helical" evidence="7">
    <location>
        <begin position="94"/>
        <end position="116"/>
    </location>
</feature>